<name>A0A8X6MUB1_NEPPI</name>
<dbReference type="Proteomes" id="UP000887013">
    <property type="component" value="Unassembled WGS sequence"/>
</dbReference>
<comment type="caution">
    <text evidence="2">The sequence shown here is derived from an EMBL/GenBank/DDBJ whole genome shotgun (WGS) entry which is preliminary data.</text>
</comment>
<evidence type="ECO:0000313" key="2">
    <source>
        <dbReference type="EMBL" id="GFS78302.1"/>
    </source>
</evidence>
<dbReference type="AlphaFoldDB" id="A0A8X6MUB1"/>
<protein>
    <submittedName>
        <fullName evidence="2">Uncharacterized protein</fullName>
    </submittedName>
</protein>
<proteinExistence type="predicted"/>
<sequence length="300" mass="34366">MESSTIILSFAKDALFYAWLKHQVVEELPESESTAGPKYDECLDNIKDVVWIESYYAMEKWKKFFRRHSDRITCSPTLYATYMIFACHLVSEQYTHGFECLVRSLALVTEFVVYSKSHVPPEFIHMSVDIFNALYRREIEVKFHKQGGLEKLKRFLAERDSLNYVKVVSDALEEGKKPYEILTILDIGEADSKMAGHRLKDIKQETVETHEETLELVETIADILASCQKDIAEPLIGDGDSAIEGKKDPGLGSEETAEEEKRDPLEKINKARLKLQDIISEIPVLKELIEIIMNSNLKTV</sequence>
<dbReference type="OrthoDB" id="6437622at2759"/>
<evidence type="ECO:0000256" key="1">
    <source>
        <dbReference type="SAM" id="MobiDB-lite"/>
    </source>
</evidence>
<dbReference type="EMBL" id="BMAW01097174">
    <property type="protein sequence ID" value="GFS78302.1"/>
    <property type="molecule type" value="Genomic_DNA"/>
</dbReference>
<feature type="region of interest" description="Disordered" evidence="1">
    <location>
        <begin position="238"/>
        <end position="263"/>
    </location>
</feature>
<keyword evidence="3" id="KW-1185">Reference proteome</keyword>
<reference evidence="2" key="1">
    <citation type="submission" date="2020-08" db="EMBL/GenBank/DDBJ databases">
        <title>Multicomponent nature underlies the extraordinary mechanical properties of spider dragline silk.</title>
        <authorList>
            <person name="Kono N."/>
            <person name="Nakamura H."/>
            <person name="Mori M."/>
            <person name="Yoshida Y."/>
            <person name="Ohtoshi R."/>
            <person name="Malay A.D."/>
            <person name="Moran D.A.P."/>
            <person name="Tomita M."/>
            <person name="Numata K."/>
            <person name="Arakawa K."/>
        </authorList>
    </citation>
    <scope>NUCLEOTIDE SEQUENCE</scope>
</reference>
<evidence type="ECO:0000313" key="3">
    <source>
        <dbReference type="Proteomes" id="UP000887013"/>
    </source>
</evidence>
<accession>A0A8X6MUB1</accession>
<gene>
    <name evidence="2" type="ORF">NPIL_299561</name>
</gene>
<organism evidence="2 3">
    <name type="scientific">Nephila pilipes</name>
    <name type="common">Giant wood spider</name>
    <name type="synonym">Nephila maculata</name>
    <dbReference type="NCBI Taxonomy" id="299642"/>
    <lineage>
        <taxon>Eukaryota</taxon>
        <taxon>Metazoa</taxon>
        <taxon>Ecdysozoa</taxon>
        <taxon>Arthropoda</taxon>
        <taxon>Chelicerata</taxon>
        <taxon>Arachnida</taxon>
        <taxon>Araneae</taxon>
        <taxon>Araneomorphae</taxon>
        <taxon>Entelegynae</taxon>
        <taxon>Araneoidea</taxon>
        <taxon>Nephilidae</taxon>
        <taxon>Nephila</taxon>
    </lineage>
</organism>